<feature type="compositionally biased region" description="Basic and acidic residues" evidence="1">
    <location>
        <begin position="111"/>
        <end position="122"/>
    </location>
</feature>
<dbReference type="InterPro" id="IPR010999">
    <property type="entry name" value="Retrovr_matrix"/>
</dbReference>
<reference evidence="2" key="1">
    <citation type="submission" date="2007-07" db="EMBL/GenBank/DDBJ databases">
        <title>An Ultra-conserved, Active Retrovirus Defies the Centromere Paradox in Vertebrates.</title>
        <authorList>
            <person name="Ferreri G.C."/>
            <person name="Carone D.M."/>
            <person name="Brown J.D."/>
            <person name="Obergfell C."/>
            <person name="O'Neill M.J."/>
            <person name="O'Neill R.J."/>
        </authorList>
    </citation>
    <scope>NUCLEOTIDE SEQUENCE</scope>
    <source>
        <strain evidence="2">KERV.A4</strain>
    </source>
</reference>
<evidence type="ECO:0000313" key="2">
    <source>
        <dbReference type="EMBL" id="ABY48895.1"/>
    </source>
</evidence>
<feature type="region of interest" description="Disordered" evidence="1">
    <location>
        <begin position="97"/>
        <end position="122"/>
    </location>
</feature>
<protein>
    <submittedName>
        <fullName evidence="2">Gag a</fullName>
    </submittedName>
</protein>
<dbReference type="Gene3D" id="1.10.150.490">
    <property type="entry name" value="Retroviral GAG p10 protein"/>
    <property type="match status" value="1"/>
</dbReference>
<accession>E6Y2W3</accession>
<sequence>MGNQLPVIKPEEQEVWAEILYRECREAGVTIELNDLREFCKRIWKVSPWLKLTGISRERWGAVGEQMTAYEQQCPGELEDLDFLIFSVIKSLLEGPERPGQDWNESGSGERGGENPGKKKVKECREKIDSELHLADGKGEAGENVPCLPSAPPYNLLHWSDSLGPQSSLEKGIRKAIENGEDVGTLPVLEIADPSVPGGVRRSHIPIE</sequence>
<organism evidence="2">
    <name type="scientific">Notamacropus eugenii</name>
    <name type="common">Tammar wallaby</name>
    <name type="synonym">Macropus eugenii</name>
    <dbReference type="NCBI Taxonomy" id="9315"/>
    <lineage>
        <taxon>Eukaryota</taxon>
        <taxon>Metazoa</taxon>
        <taxon>Chordata</taxon>
        <taxon>Craniata</taxon>
        <taxon>Vertebrata</taxon>
        <taxon>Euteleostomi</taxon>
        <taxon>Mammalia</taxon>
        <taxon>Metatheria</taxon>
        <taxon>Diprotodontia</taxon>
        <taxon>Macropodidae</taxon>
        <taxon>Notamacropus</taxon>
    </lineage>
</organism>
<dbReference type="SUPFAM" id="SSF47836">
    <property type="entry name" value="Retroviral matrix proteins"/>
    <property type="match status" value="1"/>
</dbReference>
<dbReference type="AlphaFoldDB" id="E6Y2W3"/>
<evidence type="ECO:0000256" key="1">
    <source>
        <dbReference type="SAM" id="MobiDB-lite"/>
    </source>
</evidence>
<dbReference type="EMBL" id="EU024534">
    <property type="protein sequence ID" value="ABY48895.1"/>
    <property type="molecule type" value="Genomic_DNA"/>
</dbReference>
<proteinExistence type="predicted"/>
<name>E6Y2W3_NOTEU</name>
<dbReference type="InterPro" id="IPR038124">
    <property type="entry name" value="B_retro_matrix_sf"/>
</dbReference>